<dbReference type="PANTHER" id="PTHR30346">
    <property type="entry name" value="TRANSCRIPTIONAL DUAL REGULATOR HCAR-RELATED"/>
    <property type="match status" value="1"/>
</dbReference>
<evidence type="ECO:0000256" key="2">
    <source>
        <dbReference type="ARBA" id="ARBA00023015"/>
    </source>
</evidence>
<gene>
    <name evidence="6" type="primary">cmpR_5</name>
    <name evidence="6" type="ORF">IMCC3135_31395</name>
</gene>
<dbReference type="Pfam" id="PF00126">
    <property type="entry name" value="HTH_1"/>
    <property type="match status" value="1"/>
</dbReference>
<dbReference type="SUPFAM" id="SSF46785">
    <property type="entry name" value="Winged helix' DNA-binding domain"/>
    <property type="match status" value="1"/>
</dbReference>
<dbReference type="InterPro" id="IPR005119">
    <property type="entry name" value="LysR_subst-bd"/>
</dbReference>
<protein>
    <submittedName>
        <fullName evidence="6">HTH-type transcriptional activator CmpR</fullName>
    </submittedName>
</protein>
<dbReference type="PRINTS" id="PR00039">
    <property type="entry name" value="HTHLYSR"/>
</dbReference>
<evidence type="ECO:0000259" key="5">
    <source>
        <dbReference type="PROSITE" id="PS50931"/>
    </source>
</evidence>
<organism evidence="6 7">
    <name type="scientific">Granulosicoccus antarcticus IMCC3135</name>
    <dbReference type="NCBI Taxonomy" id="1192854"/>
    <lineage>
        <taxon>Bacteria</taxon>
        <taxon>Pseudomonadati</taxon>
        <taxon>Pseudomonadota</taxon>
        <taxon>Gammaproteobacteria</taxon>
        <taxon>Chromatiales</taxon>
        <taxon>Granulosicoccaceae</taxon>
        <taxon>Granulosicoccus</taxon>
    </lineage>
</organism>
<keyword evidence="3" id="KW-0238">DNA-binding</keyword>
<dbReference type="Proteomes" id="UP000250079">
    <property type="component" value="Chromosome"/>
</dbReference>
<dbReference type="AlphaFoldDB" id="A0A2Z2P6K7"/>
<comment type="similarity">
    <text evidence="1">Belongs to the LysR transcriptional regulatory family.</text>
</comment>
<dbReference type="Gene3D" id="1.10.10.10">
    <property type="entry name" value="Winged helix-like DNA-binding domain superfamily/Winged helix DNA-binding domain"/>
    <property type="match status" value="1"/>
</dbReference>
<dbReference type="SUPFAM" id="SSF53850">
    <property type="entry name" value="Periplasmic binding protein-like II"/>
    <property type="match status" value="1"/>
</dbReference>
<dbReference type="GO" id="GO:0003700">
    <property type="term" value="F:DNA-binding transcription factor activity"/>
    <property type="evidence" value="ECO:0007669"/>
    <property type="project" value="InterPro"/>
</dbReference>
<evidence type="ECO:0000256" key="1">
    <source>
        <dbReference type="ARBA" id="ARBA00009437"/>
    </source>
</evidence>
<name>A0A2Z2P6K7_9GAMM</name>
<dbReference type="GO" id="GO:0003677">
    <property type="term" value="F:DNA binding"/>
    <property type="evidence" value="ECO:0007669"/>
    <property type="project" value="UniProtKB-KW"/>
</dbReference>
<dbReference type="InterPro" id="IPR000847">
    <property type="entry name" value="LysR_HTH_N"/>
</dbReference>
<keyword evidence="4" id="KW-0804">Transcription</keyword>
<accession>A0A2Z2P6K7</accession>
<evidence type="ECO:0000256" key="3">
    <source>
        <dbReference type="ARBA" id="ARBA00023125"/>
    </source>
</evidence>
<dbReference type="EMBL" id="CP018632">
    <property type="protein sequence ID" value="ASJ76327.1"/>
    <property type="molecule type" value="Genomic_DNA"/>
</dbReference>
<evidence type="ECO:0000313" key="7">
    <source>
        <dbReference type="Proteomes" id="UP000250079"/>
    </source>
</evidence>
<dbReference type="PANTHER" id="PTHR30346:SF0">
    <property type="entry name" value="HCA OPERON TRANSCRIPTIONAL ACTIVATOR HCAR"/>
    <property type="match status" value="1"/>
</dbReference>
<keyword evidence="2" id="KW-0805">Transcription regulation</keyword>
<evidence type="ECO:0000313" key="6">
    <source>
        <dbReference type="EMBL" id="ASJ76327.1"/>
    </source>
</evidence>
<evidence type="ECO:0000256" key="4">
    <source>
        <dbReference type="ARBA" id="ARBA00023163"/>
    </source>
</evidence>
<proteinExistence type="inferred from homology"/>
<reference evidence="6 7" key="1">
    <citation type="submission" date="2016-12" db="EMBL/GenBank/DDBJ databases">
        <authorList>
            <person name="Song W.-J."/>
            <person name="Kurnit D.M."/>
        </authorList>
    </citation>
    <scope>NUCLEOTIDE SEQUENCE [LARGE SCALE GENOMIC DNA]</scope>
    <source>
        <strain evidence="6 7">IMCC3135</strain>
    </source>
</reference>
<dbReference type="GO" id="GO:0032993">
    <property type="term" value="C:protein-DNA complex"/>
    <property type="evidence" value="ECO:0007669"/>
    <property type="project" value="TreeGrafter"/>
</dbReference>
<dbReference type="KEGG" id="gai:IMCC3135_31395"/>
<sequence length="300" mass="32946">MVRLTLKQCEYFAAVAQQGGIAQAARVLNISQPAVSQAIEKLEDICGLQLLLRHHARGTELTPQGRAFLGSALKLIESAQQTELHAKAISSHLAGTIRFGCFHTLAPYYLASLIGEHRRIRADIHIVPSELLQDELILQIYNGELDLALTYDMSLPTEGLRAEPLHQLTPFVLLDKKHPLAKRKKLALHELAEDPYVMFEGPSSRHYFEQILSSQGIHPDIAFVANSMESVRSAVANGFGYSLAVMPTTQADTHGGGKVVSIALSDDIAALPVVLISKHSSGESTLIENFIDFCKTRLRH</sequence>
<dbReference type="FunFam" id="1.10.10.10:FF:000001">
    <property type="entry name" value="LysR family transcriptional regulator"/>
    <property type="match status" value="1"/>
</dbReference>
<dbReference type="Pfam" id="PF03466">
    <property type="entry name" value="LysR_substrate"/>
    <property type="match status" value="1"/>
</dbReference>
<dbReference type="InterPro" id="IPR036390">
    <property type="entry name" value="WH_DNA-bd_sf"/>
</dbReference>
<feature type="domain" description="HTH lysR-type" evidence="5">
    <location>
        <begin position="4"/>
        <end position="62"/>
    </location>
</feature>
<dbReference type="OrthoDB" id="5297026at2"/>
<keyword evidence="7" id="KW-1185">Reference proteome</keyword>
<dbReference type="RefSeq" id="WP_088921117.1">
    <property type="nucleotide sequence ID" value="NZ_CP018632.1"/>
</dbReference>
<dbReference type="Gene3D" id="3.40.190.10">
    <property type="entry name" value="Periplasmic binding protein-like II"/>
    <property type="match status" value="2"/>
</dbReference>
<dbReference type="PROSITE" id="PS50931">
    <property type="entry name" value="HTH_LYSR"/>
    <property type="match status" value="1"/>
</dbReference>
<dbReference type="InterPro" id="IPR036388">
    <property type="entry name" value="WH-like_DNA-bd_sf"/>
</dbReference>